<keyword evidence="1" id="KW-0863">Zinc-finger</keyword>
<dbReference type="Proteomes" id="UP000479190">
    <property type="component" value="Unassembled WGS sequence"/>
</dbReference>
<evidence type="ECO:0000256" key="2">
    <source>
        <dbReference type="SAM" id="MobiDB-lite"/>
    </source>
</evidence>
<dbReference type="OrthoDB" id="7701595at2759"/>
<dbReference type="EMBL" id="CADCXV010000859">
    <property type="protein sequence ID" value="CAB0037540.1"/>
    <property type="molecule type" value="Genomic_DNA"/>
</dbReference>
<dbReference type="GO" id="GO:0003676">
    <property type="term" value="F:nucleic acid binding"/>
    <property type="evidence" value="ECO:0007669"/>
    <property type="project" value="InterPro"/>
</dbReference>
<evidence type="ECO:0000256" key="1">
    <source>
        <dbReference type="PROSITE-ProRule" id="PRU00047"/>
    </source>
</evidence>
<dbReference type="PROSITE" id="PS50158">
    <property type="entry name" value="ZF_CCHC"/>
    <property type="match status" value="1"/>
</dbReference>
<keyword evidence="1" id="KW-0479">Metal-binding</keyword>
<evidence type="ECO:0000313" key="4">
    <source>
        <dbReference type="EMBL" id="CAB0037540.1"/>
    </source>
</evidence>
<dbReference type="GO" id="GO:0008270">
    <property type="term" value="F:zinc ion binding"/>
    <property type="evidence" value="ECO:0007669"/>
    <property type="project" value="UniProtKB-KW"/>
</dbReference>
<accession>A0A6H5IP61</accession>
<protein>
    <recommendedName>
        <fullName evidence="3">CCHC-type domain-containing protein</fullName>
    </recommendedName>
</protein>
<gene>
    <name evidence="4" type="ORF">TBRA_LOCUS9367</name>
</gene>
<feature type="region of interest" description="Disordered" evidence="2">
    <location>
        <begin position="165"/>
        <end position="202"/>
    </location>
</feature>
<dbReference type="SUPFAM" id="SSF57756">
    <property type="entry name" value="Retrovirus zinc finger-like domains"/>
    <property type="match status" value="1"/>
</dbReference>
<evidence type="ECO:0000259" key="3">
    <source>
        <dbReference type="PROSITE" id="PS50158"/>
    </source>
</evidence>
<organism evidence="4 5">
    <name type="scientific">Trichogramma brassicae</name>
    <dbReference type="NCBI Taxonomy" id="86971"/>
    <lineage>
        <taxon>Eukaryota</taxon>
        <taxon>Metazoa</taxon>
        <taxon>Ecdysozoa</taxon>
        <taxon>Arthropoda</taxon>
        <taxon>Hexapoda</taxon>
        <taxon>Insecta</taxon>
        <taxon>Pterygota</taxon>
        <taxon>Neoptera</taxon>
        <taxon>Endopterygota</taxon>
        <taxon>Hymenoptera</taxon>
        <taxon>Apocrita</taxon>
        <taxon>Proctotrupomorpha</taxon>
        <taxon>Chalcidoidea</taxon>
        <taxon>Trichogrammatidae</taxon>
        <taxon>Trichogramma</taxon>
    </lineage>
</organism>
<name>A0A6H5IP61_9HYME</name>
<keyword evidence="1" id="KW-0862">Zinc</keyword>
<proteinExistence type="predicted"/>
<evidence type="ECO:0000313" key="5">
    <source>
        <dbReference type="Proteomes" id="UP000479190"/>
    </source>
</evidence>
<sequence>MKRLGLCRQVVGEDVPVYVQPGAASGADSIASAKVLASPRQQLPVRLKGIMFGGLKPIPTDPAVDPAPRHCFNCWKPGHFRQVCPSAKERSYYYNCGRVGVDMADCPRCSRAHAEWLERTYLAERSQVTEERRRAYESWREANPDRVVCEPRRVNFDLKQRLEQRRDVQEAGSSSQLASGRRRQEVQRLDEARNPASGAEIEVQAADHHATLLEILRRLDRLPDIVRIAAMRSLFN</sequence>
<dbReference type="InterPro" id="IPR036875">
    <property type="entry name" value="Znf_CCHC_sf"/>
</dbReference>
<dbReference type="InterPro" id="IPR001878">
    <property type="entry name" value="Znf_CCHC"/>
</dbReference>
<dbReference type="Gene3D" id="4.10.60.10">
    <property type="entry name" value="Zinc finger, CCHC-type"/>
    <property type="match status" value="1"/>
</dbReference>
<dbReference type="AlphaFoldDB" id="A0A6H5IP61"/>
<reference evidence="4 5" key="1">
    <citation type="submission" date="2020-02" db="EMBL/GenBank/DDBJ databases">
        <authorList>
            <person name="Ferguson B K."/>
        </authorList>
    </citation>
    <scope>NUCLEOTIDE SEQUENCE [LARGE SCALE GENOMIC DNA]</scope>
</reference>
<feature type="compositionally biased region" description="Basic and acidic residues" evidence="2">
    <location>
        <begin position="182"/>
        <end position="193"/>
    </location>
</feature>
<feature type="domain" description="CCHC-type" evidence="3">
    <location>
        <begin position="71"/>
        <end position="86"/>
    </location>
</feature>
<keyword evidence="5" id="KW-1185">Reference proteome</keyword>